<dbReference type="InterPro" id="IPR036412">
    <property type="entry name" value="HAD-like_sf"/>
</dbReference>
<dbReference type="SFLD" id="SFLDS00003">
    <property type="entry name" value="Haloacid_Dehalogenase"/>
    <property type="match status" value="1"/>
</dbReference>
<dbReference type="InterPro" id="IPR023214">
    <property type="entry name" value="HAD_sf"/>
</dbReference>
<protein>
    <submittedName>
        <fullName evidence="2">HAD family phosphatase</fullName>
    </submittedName>
</protein>
<dbReference type="Gene3D" id="1.10.150.240">
    <property type="entry name" value="Putative phosphatase, domain 2"/>
    <property type="match status" value="1"/>
</dbReference>
<accession>A0A8B1NH36</accession>
<sequence>MQFSGVLFDMDGVLVDTDQAVADLWNGLASEYGLTISDGEFAAHVYGCVPEHTVETVFAPLAEPDRAKVLTRVRESEPDLAFTPVPRASELVHDLAGAGVPLALVTGASAARADRALRTLGLTGRFGTTVTWGESARGKPAPDCYLLAARRLGIPPAACLVFEDTSGGVRAATAAGATCVAVSRLDPAPLRAGGARHVVPGFEAVSFRRHAAGAVLNVAGQEDMQFGSTAGHHPVTPTTATHTEGGSPCR</sequence>
<dbReference type="OrthoDB" id="9812856at2"/>
<feature type="region of interest" description="Disordered" evidence="1">
    <location>
        <begin position="229"/>
        <end position="250"/>
    </location>
</feature>
<name>A0A8B1NH36_9ACTN</name>
<dbReference type="SFLD" id="SFLDG01129">
    <property type="entry name" value="C1.5:_HAD__Beta-PGM__Phosphata"/>
    <property type="match status" value="1"/>
</dbReference>
<dbReference type="AlphaFoldDB" id="A0A8B1NH36"/>
<dbReference type="GO" id="GO:0050308">
    <property type="term" value="F:sugar-phosphatase activity"/>
    <property type="evidence" value="ECO:0007669"/>
    <property type="project" value="TreeGrafter"/>
</dbReference>
<dbReference type="InterPro" id="IPR023198">
    <property type="entry name" value="PGP-like_dom2"/>
</dbReference>
<dbReference type="InterPro" id="IPR051806">
    <property type="entry name" value="HAD-like_SPP"/>
</dbReference>
<organism evidence="2 3">
    <name type="scientific">Streptomyces auratus AGR0001</name>
    <dbReference type="NCBI Taxonomy" id="1160718"/>
    <lineage>
        <taxon>Bacteria</taxon>
        <taxon>Bacillati</taxon>
        <taxon>Actinomycetota</taxon>
        <taxon>Actinomycetes</taxon>
        <taxon>Kitasatosporales</taxon>
        <taxon>Streptomycetaceae</taxon>
        <taxon>Streptomyces</taxon>
    </lineage>
</organism>
<dbReference type="Proteomes" id="UP000009036">
    <property type="component" value="Chromosome"/>
</dbReference>
<dbReference type="PANTHER" id="PTHR43481:SF4">
    <property type="entry name" value="GLYCEROL-1-PHOSPHATE PHOSPHOHYDROLASE 1-RELATED"/>
    <property type="match status" value="1"/>
</dbReference>
<evidence type="ECO:0000313" key="2">
    <source>
        <dbReference type="EMBL" id="QTZ90787.1"/>
    </source>
</evidence>
<evidence type="ECO:0000313" key="3">
    <source>
        <dbReference type="Proteomes" id="UP000009036"/>
    </source>
</evidence>
<dbReference type="NCBIfam" id="TIGR01509">
    <property type="entry name" value="HAD-SF-IA-v3"/>
    <property type="match status" value="1"/>
</dbReference>
<dbReference type="SUPFAM" id="SSF56784">
    <property type="entry name" value="HAD-like"/>
    <property type="match status" value="1"/>
</dbReference>
<keyword evidence="3" id="KW-1185">Reference proteome</keyword>
<reference evidence="2" key="1">
    <citation type="journal article" date="2012" name="J. Bacteriol.">
        <title>Genome Sequence of Streptomyces auratus Strain AGR0001, a Phoslactomycin-Producing Actinomycete.</title>
        <authorList>
            <person name="Han X."/>
            <person name="Li M."/>
            <person name="Ding Z."/>
            <person name="Zhao J."/>
            <person name="Ji K."/>
            <person name="Wen M."/>
            <person name="Lu T."/>
        </authorList>
    </citation>
    <scope>NUCLEOTIDE SEQUENCE</scope>
    <source>
        <strain evidence="2">AGR0001</strain>
    </source>
</reference>
<gene>
    <name evidence="2" type="ORF">SU9_004315</name>
</gene>
<dbReference type="Pfam" id="PF00702">
    <property type="entry name" value="Hydrolase"/>
    <property type="match status" value="1"/>
</dbReference>
<dbReference type="RefSeq" id="WP_144044270.1">
    <property type="nucleotide sequence ID" value="NZ_CP072931.1"/>
</dbReference>
<dbReference type="PANTHER" id="PTHR43481">
    <property type="entry name" value="FRUCTOSE-1-PHOSPHATE PHOSPHATASE"/>
    <property type="match status" value="1"/>
</dbReference>
<proteinExistence type="predicted"/>
<evidence type="ECO:0000256" key="1">
    <source>
        <dbReference type="SAM" id="MobiDB-lite"/>
    </source>
</evidence>
<dbReference type="Gene3D" id="3.40.50.1000">
    <property type="entry name" value="HAD superfamily/HAD-like"/>
    <property type="match status" value="1"/>
</dbReference>
<dbReference type="InterPro" id="IPR006439">
    <property type="entry name" value="HAD-SF_hydro_IA"/>
</dbReference>
<dbReference type="KEGG" id="sauh:SU9_004315"/>
<dbReference type="EMBL" id="CP072931">
    <property type="protein sequence ID" value="QTZ90787.1"/>
    <property type="molecule type" value="Genomic_DNA"/>
</dbReference>
<reference evidence="2" key="2">
    <citation type="submission" date="2021-04" db="EMBL/GenBank/DDBJ databases">
        <authorList>
            <person name="Wen M.-L."/>
            <person name="Han X.-L."/>
            <person name="Xiong J."/>
        </authorList>
    </citation>
    <scope>NUCLEOTIDE SEQUENCE</scope>
    <source>
        <strain evidence="2">AGR0001</strain>
    </source>
</reference>